<dbReference type="GO" id="GO:0016036">
    <property type="term" value="P:cellular response to phosphate starvation"/>
    <property type="evidence" value="ECO:0007669"/>
    <property type="project" value="TreeGrafter"/>
</dbReference>
<dbReference type="PANTHER" id="PTHR45453">
    <property type="entry name" value="PHOSPHATE REGULON SENSOR PROTEIN PHOR"/>
    <property type="match status" value="1"/>
</dbReference>
<feature type="transmembrane region" description="Helical" evidence="8">
    <location>
        <begin position="172"/>
        <end position="191"/>
    </location>
</feature>
<keyword evidence="4" id="KW-0808">Transferase</keyword>
<dbReference type="GO" id="GO:0004721">
    <property type="term" value="F:phosphoprotein phosphatase activity"/>
    <property type="evidence" value="ECO:0007669"/>
    <property type="project" value="TreeGrafter"/>
</dbReference>
<reference evidence="10" key="2">
    <citation type="submission" date="2021-04" db="EMBL/GenBank/DDBJ databases">
        <authorList>
            <person name="Gilroy R."/>
        </authorList>
    </citation>
    <scope>NUCLEOTIDE SEQUENCE</scope>
    <source>
        <strain evidence="10">ChiHjej12B11-16260</strain>
    </source>
</reference>
<feature type="domain" description="Histidine kinase" evidence="9">
    <location>
        <begin position="374"/>
        <end position="592"/>
    </location>
</feature>
<dbReference type="InterPro" id="IPR003594">
    <property type="entry name" value="HATPase_dom"/>
</dbReference>
<dbReference type="Gene3D" id="3.30.565.10">
    <property type="entry name" value="Histidine kinase-like ATPase, C-terminal domain"/>
    <property type="match status" value="1"/>
</dbReference>
<evidence type="ECO:0000256" key="3">
    <source>
        <dbReference type="ARBA" id="ARBA00022553"/>
    </source>
</evidence>
<dbReference type="InterPro" id="IPR050351">
    <property type="entry name" value="BphY/WalK/GraS-like"/>
</dbReference>
<dbReference type="InterPro" id="IPR005467">
    <property type="entry name" value="His_kinase_dom"/>
</dbReference>
<dbReference type="PROSITE" id="PS50109">
    <property type="entry name" value="HIS_KIN"/>
    <property type="match status" value="1"/>
</dbReference>
<keyword evidence="7" id="KW-0175">Coiled coil</keyword>
<evidence type="ECO:0000256" key="6">
    <source>
        <dbReference type="ARBA" id="ARBA00023012"/>
    </source>
</evidence>
<accession>A0A9D1VRN4</accession>
<dbReference type="SUPFAM" id="SSF55874">
    <property type="entry name" value="ATPase domain of HSP90 chaperone/DNA topoisomerase II/histidine kinase"/>
    <property type="match status" value="1"/>
</dbReference>
<dbReference type="SUPFAM" id="SSF47384">
    <property type="entry name" value="Homodimeric domain of signal transducing histidine kinase"/>
    <property type="match status" value="1"/>
</dbReference>
<evidence type="ECO:0000313" key="11">
    <source>
        <dbReference type="Proteomes" id="UP000824246"/>
    </source>
</evidence>
<dbReference type="CDD" id="cd00075">
    <property type="entry name" value="HATPase"/>
    <property type="match status" value="1"/>
</dbReference>
<dbReference type="PRINTS" id="PR00344">
    <property type="entry name" value="BCTRLSENSOR"/>
</dbReference>
<dbReference type="EC" id="2.7.13.3" evidence="2"/>
<dbReference type="AlphaFoldDB" id="A0A9D1VRN4"/>
<keyword evidence="8" id="KW-1133">Transmembrane helix</keyword>
<dbReference type="InterPro" id="IPR004358">
    <property type="entry name" value="Sig_transdc_His_kin-like_C"/>
</dbReference>
<reference evidence="10" key="1">
    <citation type="journal article" date="2021" name="PeerJ">
        <title>Extensive microbial diversity within the chicken gut microbiome revealed by metagenomics and culture.</title>
        <authorList>
            <person name="Gilroy R."/>
            <person name="Ravi A."/>
            <person name="Getino M."/>
            <person name="Pursley I."/>
            <person name="Horton D.L."/>
            <person name="Alikhan N.F."/>
            <person name="Baker D."/>
            <person name="Gharbi K."/>
            <person name="Hall N."/>
            <person name="Watson M."/>
            <person name="Adriaenssens E.M."/>
            <person name="Foster-Nyarko E."/>
            <person name="Jarju S."/>
            <person name="Secka A."/>
            <person name="Antonio M."/>
            <person name="Oren A."/>
            <person name="Chaudhuri R.R."/>
            <person name="La Ragione R."/>
            <person name="Hildebrand F."/>
            <person name="Pallen M.J."/>
        </authorList>
    </citation>
    <scope>NUCLEOTIDE SEQUENCE</scope>
    <source>
        <strain evidence="10">ChiHjej12B11-16260</strain>
    </source>
</reference>
<keyword evidence="8" id="KW-0812">Transmembrane</keyword>
<evidence type="ECO:0000313" key="10">
    <source>
        <dbReference type="EMBL" id="HIX45601.1"/>
    </source>
</evidence>
<dbReference type="InterPro" id="IPR036890">
    <property type="entry name" value="HATPase_C_sf"/>
</dbReference>
<dbReference type="InterPro" id="IPR036097">
    <property type="entry name" value="HisK_dim/P_sf"/>
</dbReference>
<feature type="transmembrane region" description="Helical" evidence="8">
    <location>
        <begin position="17"/>
        <end position="38"/>
    </location>
</feature>
<dbReference type="FunFam" id="3.30.565.10:FF:000006">
    <property type="entry name" value="Sensor histidine kinase WalK"/>
    <property type="match status" value="1"/>
</dbReference>
<name>A0A9D1VRN4_9BACT</name>
<dbReference type="Pfam" id="PF02518">
    <property type="entry name" value="HATPase_c"/>
    <property type="match status" value="1"/>
</dbReference>
<dbReference type="InterPro" id="IPR003661">
    <property type="entry name" value="HisK_dim/P_dom"/>
</dbReference>
<evidence type="ECO:0000256" key="2">
    <source>
        <dbReference type="ARBA" id="ARBA00012438"/>
    </source>
</evidence>
<dbReference type="SMART" id="SM00388">
    <property type="entry name" value="HisKA"/>
    <property type="match status" value="1"/>
</dbReference>
<keyword evidence="6" id="KW-0902">Two-component regulatory system</keyword>
<sequence length="592" mass="67638">MTTTKNKKFHIPFHKSLFLTISSLFVCFVVVAVALQYYQEKNFRQENLNTLLQEYNAYICSRLSDGLDVTEQATDSLLRLKGVYPLGVTIIDIATGNVLIDTRREEPIEEPHLNRPEVQAAIAGTENAYTIRYSETMKKPYFYAAHRYGDVIIRTSIPFDRTTFDIFHVNPMFRYTMIGLAFIFILALFFFCRSLGRSITALDTIVQQARQGLPLKISATPDNTIGRITQNLRQIYENLRQTREDLAREEEKLLLHIQMSREGIAIFTQDRQLIVSNNLFIQYLTHLTDAPINGDPSRIFDEKELAEVIDFVTQPKEVQEDGGKAAVKQIHIHKNGRSFDIRGILFHDTSFEISIFDNTEREREDLLKKQLTQNIAHELKTPVSGIRGYLETILSTPDIDPDKRNLFMERCYAQARRLSDLLHDISMLNRLDESTDLFDRQTIDLAHVIKDVIGETANTLESKAMSVNLHNIETPMLIEGNYALLYSIFRNLTDNAVAYAGEGTQIQINCYLTNEKYYYISFSDNGCGVDEIHLQRLFERFYRVDKGRSRKLGGTGLGLAIVKNAVLFHGGEVMAKNAAGGGLEILFTLRKK</sequence>
<evidence type="ECO:0000256" key="8">
    <source>
        <dbReference type="SAM" id="Phobius"/>
    </source>
</evidence>
<evidence type="ECO:0000256" key="5">
    <source>
        <dbReference type="ARBA" id="ARBA00022777"/>
    </source>
</evidence>
<gene>
    <name evidence="10" type="ORF">H9982_05220</name>
</gene>
<dbReference type="SMART" id="SM00387">
    <property type="entry name" value="HATPase_c"/>
    <property type="match status" value="1"/>
</dbReference>
<dbReference type="Gene3D" id="1.10.287.130">
    <property type="match status" value="1"/>
</dbReference>
<comment type="caution">
    <text evidence="10">The sequence shown here is derived from an EMBL/GenBank/DDBJ whole genome shotgun (WGS) entry which is preliminary data.</text>
</comment>
<protein>
    <recommendedName>
        <fullName evidence="2">histidine kinase</fullName>
        <ecNumber evidence="2">2.7.13.3</ecNumber>
    </recommendedName>
</protein>
<feature type="coiled-coil region" evidence="7">
    <location>
        <begin position="229"/>
        <end position="256"/>
    </location>
</feature>
<evidence type="ECO:0000256" key="4">
    <source>
        <dbReference type="ARBA" id="ARBA00022679"/>
    </source>
</evidence>
<evidence type="ECO:0000259" key="9">
    <source>
        <dbReference type="PROSITE" id="PS50109"/>
    </source>
</evidence>
<proteinExistence type="predicted"/>
<comment type="catalytic activity">
    <reaction evidence="1">
        <text>ATP + protein L-histidine = ADP + protein N-phospho-L-histidine.</text>
        <dbReference type="EC" id="2.7.13.3"/>
    </reaction>
</comment>
<dbReference type="EMBL" id="DXFB01000138">
    <property type="protein sequence ID" value="HIX45601.1"/>
    <property type="molecule type" value="Genomic_DNA"/>
</dbReference>
<dbReference type="Proteomes" id="UP000824246">
    <property type="component" value="Unassembled WGS sequence"/>
</dbReference>
<dbReference type="Pfam" id="PF00512">
    <property type="entry name" value="HisKA"/>
    <property type="match status" value="1"/>
</dbReference>
<keyword evidence="5 10" id="KW-0418">Kinase</keyword>
<dbReference type="PANTHER" id="PTHR45453:SF1">
    <property type="entry name" value="PHOSPHATE REGULON SENSOR PROTEIN PHOR"/>
    <property type="match status" value="1"/>
</dbReference>
<dbReference type="GO" id="GO:0000155">
    <property type="term" value="F:phosphorelay sensor kinase activity"/>
    <property type="evidence" value="ECO:0007669"/>
    <property type="project" value="InterPro"/>
</dbReference>
<organism evidence="10 11">
    <name type="scientific">Candidatus Barnesiella excrementipullorum</name>
    <dbReference type="NCBI Taxonomy" id="2838479"/>
    <lineage>
        <taxon>Bacteria</taxon>
        <taxon>Pseudomonadati</taxon>
        <taxon>Bacteroidota</taxon>
        <taxon>Bacteroidia</taxon>
        <taxon>Bacteroidales</taxon>
        <taxon>Barnesiellaceae</taxon>
        <taxon>Barnesiella</taxon>
    </lineage>
</organism>
<keyword evidence="8" id="KW-0472">Membrane</keyword>
<evidence type="ECO:0000256" key="7">
    <source>
        <dbReference type="SAM" id="Coils"/>
    </source>
</evidence>
<dbReference type="CDD" id="cd00082">
    <property type="entry name" value="HisKA"/>
    <property type="match status" value="1"/>
</dbReference>
<keyword evidence="3" id="KW-0597">Phosphoprotein</keyword>
<evidence type="ECO:0000256" key="1">
    <source>
        <dbReference type="ARBA" id="ARBA00000085"/>
    </source>
</evidence>
<dbReference type="GO" id="GO:0005886">
    <property type="term" value="C:plasma membrane"/>
    <property type="evidence" value="ECO:0007669"/>
    <property type="project" value="TreeGrafter"/>
</dbReference>